<dbReference type="EMBL" id="BLXT01000286">
    <property type="protein sequence ID" value="GFN75646.1"/>
    <property type="molecule type" value="Genomic_DNA"/>
</dbReference>
<sequence>MWFSYGQNIEHDCVDDTSKIVEHPSQVWCRYTGSVFEPWKKVAVFRRNWSSSSVELHQNILHSLGIKAAKLKDLESLSQKGILPQYACDFYNSLVADDNVERDNPEDYDDD</sequence>
<proteinExistence type="predicted"/>
<evidence type="ECO:0000313" key="1">
    <source>
        <dbReference type="EMBL" id="GFN75646.1"/>
    </source>
</evidence>
<reference evidence="1 2" key="1">
    <citation type="journal article" date="2021" name="Elife">
        <title>Chloroplast acquisition without the gene transfer in kleptoplastic sea slugs, Plakobranchus ocellatus.</title>
        <authorList>
            <person name="Maeda T."/>
            <person name="Takahashi S."/>
            <person name="Yoshida T."/>
            <person name="Shimamura S."/>
            <person name="Takaki Y."/>
            <person name="Nagai Y."/>
            <person name="Toyoda A."/>
            <person name="Suzuki Y."/>
            <person name="Arimoto A."/>
            <person name="Ishii H."/>
            <person name="Satoh N."/>
            <person name="Nishiyama T."/>
            <person name="Hasebe M."/>
            <person name="Maruyama T."/>
            <person name="Minagawa J."/>
            <person name="Obokata J."/>
            <person name="Shigenobu S."/>
        </authorList>
    </citation>
    <scope>NUCLEOTIDE SEQUENCE [LARGE SCALE GENOMIC DNA]</scope>
</reference>
<comment type="caution">
    <text evidence="1">The sequence shown here is derived from an EMBL/GenBank/DDBJ whole genome shotgun (WGS) entry which is preliminary data.</text>
</comment>
<keyword evidence="2" id="KW-1185">Reference proteome</keyword>
<name>A0AAV3XYU7_9GAST</name>
<organism evidence="1 2">
    <name type="scientific">Plakobranchus ocellatus</name>
    <dbReference type="NCBI Taxonomy" id="259542"/>
    <lineage>
        <taxon>Eukaryota</taxon>
        <taxon>Metazoa</taxon>
        <taxon>Spiralia</taxon>
        <taxon>Lophotrochozoa</taxon>
        <taxon>Mollusca</taxon>
        <taxon>Gastropoda</taxon>
        <taxon>Heterobranchia</taxon>
        <taxon>Euthyneura</taxon>
        <taxon>Panpulmonata</taxon>
        <taxon>Sacoglossa</taxon>
        <taxon>Placobranchoidea</taxon>
        <taxon>Plakobranchidae</taxon>
        <taxon>Plakobranchus</taxon>
    </lineage>
</organism>
<dbReference type="Proteomes" id="UP000735302">
    <property type="component" value="Unassembled WGS sequence"/>
</dbReference>
<evidence type="ECO:0008006" key="3">
    <source>
        <dbReference type="Google" id="ProtNLM"/>
    </source>
</evidence>
<protein>
    <recommendedName>
        <fullName evidence="3">Gamma-glutamylcyclotransferase</fullName>
    </recommendedName>
</protein>
<gene>
    <name evidence="1" type="ORF">PoB_000215200</name>
</gene>
<accession>A0AAV3XYU7</accession>
<evidence type="ECO:0000313" key="2">
    <source>
        <dbReference type="Proteomes" id="UP000735302"/>
    </source>
</evidence>
<dbReference type="AlphaFoldDB" id="A0AAV3XYU7"/>